<sequence length="180" mass="20729">MTMMNPMSPEQIEYLQLVTSHQAMLQGYIHSIAPGVEAEDVLQETNVLLWQKMNDFELGTNFKAFACKVAYFKTMESLRAQSRKKWLVYDSDIVENINDYYASGNEDRGEFQSALRRCLSKLKQKDRALVTSRYTDGRTVREIAAMQKKKEGALQQAFFRIHRGLRSCVTRQLGKSQSIS</sequence>
<gene>
    <name evidence="7" type="ORF">HW115_09280</name>
</gene>
<proteinExistence type="inferred from homology"/>
<dbReference type="InterPro" id="IPR036388">
    <property type="entry name" value="WH-like_DNA-bd_sf"/>
</dbReference>
<dbReference type="InterPro" id="IPR013324">
    <property type="entry name" value="RNA_pol_sigma_r3/r4-like"/>
</dbReference>
<evidence type="ECO:0000313" key="7">
    <source>
        <dbReference type="EMBL" id="NWK55801.1"/>
    </source>
</evidence>
<keyword evidence="3" id="KW-0731">Sigma factor</keyword>
<dbReference type="InterPro" id="IPR013325">
    <property type="entry name" value="RNA_pol_sigma_r2"/>
</dbReference>
<dbReference type="PANTHER" id="PTHR43133:SF51">
    <property type="entry name" value="RNA POLYMERASE SIGMA FACTOR"/>
    <property type="match status" value="1"/>
</dbReference>
<dbReference type="GO" id="GO:0016987">
    <property type="term" value="F:sigma factor activity"/>
    <property type="evidence" value="ECO:0007669"/>
    <property type="project" value="UniProtKB-KW"/>
</dbReference>
<dbReference type="InterPro" id="IPR039425">
    <property type="entry name" value="RNA_pol_sigma-70-like"/>
</dbReference>
<evidence type="ECO:0000256" key="3">
    <source>
        <dbReference type="ARBA" id="ARBA00023082"/>
    </source>
</evidence>
<keyword evidence="2" id="KW-0805">Transcription regulation</keyword>
<dbReference type="NCBIfam" id="TIGR02937">
    <property type="entry name" value="sigma70-ECF"/>
    <property type="match status" value="1"/>
</dbReference>
<evidence type="ECO:0000256" key="4">
    <source>
        <dbReference type="ARBA" id="ARBA00023163"/>
    </source>
</evidence>
<protein>
    <submittedName>
        <fullName evidence="7">Sigma-70 family RNA polymerase sigma factor</fullName>
    </submittedName>
</protein>
<dbReference type="SUPFAM" id="SSF88946">
    <property type="entry name" value="Sigma2 domain of RNA polymerase sigma factors"/>
    <property type="match status" value="1"/>
</dbReference>
<keyword evidence="8" id="KW-1185">Reference proteome</keyword>
<evidence type="ECO:0000259" key="6">
    <source>
        <dbReference type="Pfam" id="PF08281"/>
    </source>
</evidence>
<dbReference type="InterPro" id="IPR014284">
    <property type="entry name" value="RNA_pol_sigma-70_dom"/>
</dbReference>
<dbReference type="InterPro" id="IPR014331">
    <property type="entry name" value="RNA_pol_sigma70_ECF_RHOBA"/>
</dbReference>
<feature type="domain" description="RNA polymerase sigma factor 70 region 4 type 2" evidence="6">
    <location>
        <begin position="114"/>
        <end position="160"/>
    </location>
</feature>
<dbReference type="Gene3D" id="1.10.1740.10">
    <property type="match status" value="1"/>
</dbReference>
<dbReference type="Proteomes" id="UP000557872">
    <property type="component" value="Unassembled WGS sequence"/>
</dbReference>
<dbReference type="Pfam" id="PF08281">
    <property type="entry name" value="Sigma70_r4_2"/>
    <property type="match status" value="1"/>
</dbReference>
<dbReference type="Gene3D" id="1.10.10.10">
    <property type="entry name" value="Winged helix-like DNA-binding domain superfamily/Winged helix DNA-binding domain"/>
    <property type="match status" value="1"/>
</dbReference>
<evidence type="ECO:0000259" key="5">
    <source>
        <dbReference type="Pfam" id="PF04542"/>
    </source>
</evidence>
<feature type="domain" description="RNA polymerase sigma-70 region 2" evidence="5">
    <location>
        <begin position="17"/>
        <end position="83"/>
    </location>
</feature>
<dbReference type="PANTHER" id="PTHR43133">
    <property type="entry name" value="RNA POLYMERASE ECF-TYPE SIGMA FACTO"/>
    <property type="match status" value="1"/>
</dbReference>
<name>A0A851GIV4_9BACT</name>
<dbReference type="SUPFAM" id="SSF88659">
    <property type="entry name" value="Sigma3 and sigma4 domains of RNA polymerase sigma factors"/>
    <property type="match status" value="1"/>
</dbReference>
<dbReference type="NCBIfam" id="TIGR02989">
    <property type="entry name" value="Sig-70_gvs1"/>
    <property type="match status" value="1"/>
</dbReference>
<comment type="caution">
    <text evidence="7">The sequence shown here is derived from an EMBL/GenBank/DDBJ whole genome shotgun (WGS) entry which is preliminary data.</text>
</comment>
<comment type="similarity">
    <text evidence="1">Belongs to the sigma-70 factor family. ECF subfamily.</text>
</comment>
<dbReference type="InterPro" id="IPR013249">
    <property type="entry name" value="RNA_pol_sigma70_r4_t2"/>
</dbReference>
<organism evidence="7 8">
    <name type="scientific">Oceaniferula marina</name>
    <dbReference type="NCBI Taxonomy" id="2748318"/>
    <lineage>
        <taxon>Bacteria</taxon>
        <taxon>Pseudomonadati</taxon>
        <taxon>Verrucomicrobiota</taxon>
        <taxon>Verrucomicrobiia</taxon>
        <taxon>Verrucomicrobiales</taxon>
        <taxon>Verrucomicrobiaceae</taxon>
        <taxon>Oceaniferula</taxon>
    </lineage>
</organism>
<dbReference type="GO" id="GO:0006352">
    <property type="term" value="P:DNA-templated transcription initiation"/>
    <property type="evidence" value="ECO:0007669"/>
    <property type="project" value="InterPro"/>
</dbReference>
<reference evidence="7 8" key="1">
    <citation type="submission" date="2020-07" db="EMBL/GenBank/DDBJ databases">
        <title>Roseicoccus Jingziensis gen. nov., sp. nov., isolated from coastal seawater.</title>
        <authorList>
            <person name="Feng X."/>
        </authorList>
    </citation>
    <scope>NUCLEOTIDE SEQUENCE [LARGE SCALE GENOMIC DNA]</scope>
    <source>
        <strain evidence="7 8">N1E253</strain>
    </source>
</reference>
<evidence type="ECO:0000313" key="8">
    <source>
        <dbReference type="Proteomes" id="UP000557872"/>
    </source>
</evidence>
<keyword evidence="4" id="KW-0804">Transcription</keyword>
<dbReference type="EMBL" id="JACBAZ010000003">
    <property type="protein sequence ID" value="NWK55801.1"/>
    <property type="molecule type" value="Genomic_DNA"/>
</dbReference>
<accession>A0A851GIV4</accession>
<evidence type="ECO:0000256" key="2">
    <source>
        <dbReference type="ARBA" id="ARBA00023015"/>
    </source>
</evidence>
<dbReference type="Pfam" id="PF04542">
    <property type="entry name" value="Sigma70_r2"/>
    <property type="match status" value="1"/>
</dbReference>
<dbReference type="GO" id="GO:0003677">
    <property type="term" value="F:DNA binding"/>
    <property type="evidence" value="ECO:0007669"/>
    <property type="project" value="InterPro"/>
</dbReference>
<dbReference type="InterPro" id="IPR007627">
    <property type="entry name" value="RNA_pol_sigma70_r2"/>
</dbReference>
<evidence type="ECO:0000256" key="1">
    <source>
        <dbReference type="ARBA" id="ARBA00010641"/>
    </source>
</evidence>
<dbReference type="AlphaFoldDB" id="A0A851GIV4"/>